<proteinExistence type="predicted"/>
<accession>B9U445</accession>
<dbReference type="PANTHER" id="PTHR33630:SF9">
    <property type="entry name" value="CUTINASE 4"/>
    <property type="match status" value="1"/>
</dbReference>
<dbReference type="Gene3D" id="3.40.50.1820">
    <property type="entry name" value="alpha/beta hydrolase"/>
    <property type="match status" value="1"/>
</dbReference>
<dbReference type="GO" id="GO:0050525">
    <property type="term" value="F:cutinase activity"/>
    <property type="evidence" value="ECO:0007669"/>
    <property type="project" value="UniProtKB-EC"/>
</dbReference>
<feature type="signal peptide" evidence="3">
    <location>
        <begin position="1"/>
        <end position="21"/>
    </location>
</feature>
<keyword evidence="3" id="KW-0732">Signal</keyword>
<evidence type="ECO:0000256" key="1">
    <source>
        <dbReference type="ARBA" id="ARBA00022801"/>
    </source>
</evidence>
<dbReference type="PANTHER" id="PTHR33630">
    <property type="entry name" value="CUTINASE RV1984C-RELATED-RELATED"/>
    <property type="match status" value="1"/>
</dbReference>
<dbReference type="VEuPathDB" id="FungiDB:CC2G_012489"/>
<dbReference type="InterPro" id="IPR029058">
    <property type="entry name" value="AB_hydrolase_fold"/>
</dbReference>
<dbReference type="EMBL" id="EU435155">
    <property type="protein sequence ID" value="ACB87562.1"/>
    <property type="molecule type" value="Genomic_DNA"/>
</dbReference>
<evidence type="ECO:0000313" key="4">
    <source>
        <dbReference type="EMBL" id="ACB87562.1"/>
    </source>
</evidence>
<evidence type="ECO:0000256" key="2">
    <source>
        <dbReference type="ARBA" id="ARBA00023157"/>
    </source>
</evidence>
<keyword evidence="1 4" id="KW-0378">Hydrolase</keyword>
<feature type="chain" id="PRO_5002892772" evidence="3">
    <location>
        <begin position="22"/>
        <end position="229"/>
    </location>
</feature>
<dbReference type="AlphaFoldDB" id="B9U445"/>
<keyword evidence="2" id="KW-1015">Disulfide bond</keyword>
<gene>
    <name evidence="4" type="primary">CUT1</name>
</gene>
<sequence length="229" mass="24173">MVSKSLTSLVLLAFTLTGVAAAPAPTTPCAQVHIIAARASTEPPGPGIVGQLITQIQNQSSQTVSTDSVDYPATLENYNESSSAGTAALKTHLTNQANRCPNQKIVLIGYSQGAHIIGDTLAGGGGGLLGTRTPAIDSSIANRVVAVAKFGDPRHVSGKSYNEGTARRDGMFPRGLTQDYSLTFRSRVKSWCDFNDLFCASGLSTIVHLTYLERYQNDAARFVLDKIGG</sequence>
<dbReference type="Pfam" id="PF01083">
    <property type="entry name" value="Cutinase"/>
    <property type="match status" value="1"/>
</dbReference>
<reference evidence="4" key="1">
    <citation type="journal article" date="2009" name="Appl. Environ. Microbiol.">
        <title>Novel Coprinopsis cinerea polyesterase that hydrolyzes cutin and suberin.</title>
        <authorList>
            <person name="Kontkanen H."/>
            <person name="Westerholm-Parvinen A."/>
            <person name="Saloheimo M."/>
            <person name="Bailey M."/>
            <person name="Ratto M."/>
            <person name="Mattila I."/>
            <person name="Mohsina M."/>
            <person name="Kalkkinen N."/>
            <person name="Nakari-Setala T."/>
            <person name="Buchert J."/>
        </authorList>
    </citation>
    <scope>NUCLEOTIDE SEQUENCE</scope>
    <source>
        <strain evidence="4">VTT D-041011</strain>
    </source>
</reference>
<dbReference type="ESTHER" id="copc7-a8nq30">
    <property type="family name" value="Acetylxylan_esterase"/>
</dbReference>
<dbReference type="InterPro" id="IPR000675">
    <property type="entry name" value="Cutinase/axe"/>
</dbReference>
<dbReference type="EC" id="3.1.1.74" evidence="4"/>
<name>B9U445_COPCI</name>
<evidence type="ECO:0000256" key="3">
    <source>
        <dbReference type="SAM" id="SignalP"/>
    </source>
</evidence>
<protein>
    <submittedName>
        <fullName evidence="4">Cutinase</fullName>
        <ecNumber evidence="4">3.1.1.74</ecNumber>
    </submittedName>
</protein>
<dbReference type="SMR" id="B9U445"/>
<dbReference type="VEuPathDB" id="FungiDB:CC1G_05430"/>
<dbReference type="SMART" id="SM01110">
    <property type="entry name" value="Cutinase"/>
    <property type="match status" value="1"/>
</dbReference>
<organism evidence="4">
    <name type="scientific">Coprinopsis cinerea</name>
    <name type="common">Inky cap fungus</name>
    <name type="synonym">Hormographiella aspergillata</name>
    <dbReference type="NCBI Taxonomy" id="5346"/>
    <lineage>
        <taxon>Eukaryota</taxon>
        <taxon>Fungi</taxon>
        <taxon>Dikarya</taxon>
        <taxon>Basidiomycota</taxon>
        <taxon>Agaricomycotina</taxon>
        <taxon>Agaricomycetes</taxon>
        <taxon>Agaricomycetidae</taxon>
        <taxon>Agaricales</taxon>
        <taxon>Agaricineae</taxon>
        <taxon>Psathyrellaceae</taxon>
        <taxon>Coprinopsis</taxon>
    </lineage>
</organism>
<dbReference type="SUPFAM" id="SSF53474">
    <property type="entry name" value="alpha/beta-Hydrolases"/>
    <property type="match status" value="1"/>
</dbReference>